<protein>
    <submittedName>
        <fullName evidence="8">CSON009503 protein</fullName>
    </submittedName>
</protein>
<dbReference type="GO" id="GO:0036376">
    <property type="term" value="P:sodium ion export across plasma membrane"/>
    <property type="evidence" value="ECO:0007669"/>
    <property type="project" value="TreeGrafter"/>
</dbReference>
<name>A0A336M073_CULSO</name>
<evidence type="ECO:0000256" key="1">
    <source>
        <dbReference type="ARBA" id="ARBA00004606"/>
    </source>
</evidence>
<organism evidence="8">
    <name type="scientific">Culicoides sonorensis</name>
    <name type="common">Biting midge</name>
    <dbReference type="NCBI Taxonomy" id="179676"/>
    <lineage>
        <taxon>Eukaryota</taxon>
        <taxon>Metazoa</taxon>
        <taxon>Ecdysozoa</taxon>
        <taxon>Arthropoda</taxon>
        <taxon>Hexapoda</taxon>
        <taxon>Insecta</taxon>
        <taxon>Pterygota</taxon>
        <taxon>Neoptera</taxon>
        <taxon>Endopterygota</taxon>
        <taxon>Diptera</taxon>
        <taxon>Nematocera</taxon>
        <taxon>Chironomoidea</taxon>
        <taxon>Ceratopogonidae</taxon>
        <taxon>Ceratopogoninae</taxon>
        <taxon>Culicoides</taxon>
        <taxon>Monoculicoides</taxon>
    </lineage>
</organism>
<evidence type="ECO:0000256" key="7">
    <source>
        <dbReference type="SAM" id="SignalP"/>
    </source>
</evidence>
<gene>
    <name evidence="8" type="primary">CSON009503</name>
</gene>
<dbReference type="AlphaFoldDB" id="A0A336M073"/>
<evidence type="ECO:0000256" key="6">
    <source>
        <dbReference type="ARBA" id="ARBA00023136"/>
    </source>
</evidence>
<comment type="similarity">
    <text evidence="2">Belongs to the X(+)/potassium ATPases subunit beta family.</text>
</comment>
<dbReference type="Pfam" id="PF00287">
    <property type="entry name" value="Na_K-ATPase"/>
    <property type="match status" value="1"/>
</dbReference>
<sequence length="254" mass="29024">MSTLLNLLQILILVGTINCIDNTQTAGGPVLSFFPKPPKKWEEQTLIWYKGGENYKSWSNKLNKFLQVYDMAELTPGRQLNIYNCDFDDFPPKGRVCRIDLKQGWGPCTKENIYSYHKHSPCVFLRLDAPKNWIPDYLNISSELPTHAHQDLREYINKADSNQRKMIWVSCDGEGPLDRENIGPVKYYPRPGFPGYFFPAHKAQGYLSPIVAVHFEKPTRGVITNVVCQVYAGNIENDLSKNIGAVHFELLVDD</sequence>
<keyword evidence="4" id="KW-0735">Signal-anchor</keyword>
<keyword evidence="3" id="KW-0812">Transmembrane</keyword>
<accession>A0A336M073</accession>
<evidence type="ECO:0000256" key="4">
    <source>
        <dbReference type="ARBA" id="ARBA00022968"/>
    </source>
</evidence>
<evidence type="ECO:0000256" key="3">
    <source>
        <dbReference type="ARBA" id="ARBA00022692"/>
    </source>
</evidence>
<dbReference type="PANTHER" id="PTHR11523:SF46">
    <property type="entry name" value="SODIUM_POTASSIUM-TRANSPORTING ATPASE SUBUNIT BETA-2"/>
    <property type="match status" value="1"/>
</dbReference>
<evidence type="ECO:0000256" key="2">
    <source>
        <dbReference type="ARBA" id="ARBA00005876"/>
    </source>
</evidence>
<dbReference type="GO" id="GO:0001671">
    <property type="term" value="F:ATPase activator activity"/>
    <property type="evidence" value="ECO:0007669"/>
    <property type="project" value="TreeGrafter"/>
</dbReference>
<dbReference type="InterPro" id="IPR000402">
    <property type="entry name" value="Na/K_ATPase_sub_beta"/>
</dbReference>
<dbReference type="VEuPathDB" id="VectorBase:CSON009503"/>
<dbReference type="Gene3D" id="2.60.40.1660">
    <property type="entry name" value="Na, k-atpase alpha subunit"/>
    <property type="match status" value="1"/>
</dbReference>
<evidence type="ECO:0000313" key="8">
    <source>
        <dbReference type="EMBL" id="SSX23726.1"/>
    </source>
</evidence>
<dbReference type="GO" id="GO:0005890">
    <property type="term" value="C:sodium:potassium-exchanging ATPase complex"/>
    <property type="evidence" value="ECO:0007669"/>
    <property type="project" value="InterPro"/>
</dbReference>
<dbReference type="GO" id="GO:1990573">
    <property type="term" value="P:potassium ion import across plasma membrane"/>
    <property type="evidence" value="ECO:0007669"/>
    <property type="project" value="TreeGrafter"/>
</dbReference>
<evidence type="ECO:0000256" key="5">
    <source>
        <dbReference type="ARBA" id="ARBA00022989"/>
    </source>
</evidence>
<dbReference type="GO" id="GO:0006883">
    <property type="term" value="P:intracellular sodium ion homeostasis"/>
    <property type="evidence" value="ECO:0007669"/>
    <property type="project" value="TreeGrafter"/>
</dbReference>
<proteinExistence type="inferred from homology"/>
<dbReference type="GO" id="GO:0030007">
    <property type="term" value="P:intracellular potassium ion homeostasis"/>
    <property type="evidence" value="ECO:0007669"/>
    <property type="project" value="TreeGrafter"/>
</dbReference>
<dbReference type="PANTHER" id="PTHR11523">
    <property type="entry name" value="SODIUM/POTASSIUM-DEPENDENT ATPASE BETA SUBUNIT"/>
    <property type="match status" value="1"/>
</dbReference>
<keyword evidence="7" id="KW-0732">Signal</keyword>
<feature type="chain" id="PRO_5016331137" evidence="7">
    <location>
        <begin position="20"/>
        <end position="254"/>
    </location>
</feature>
<dbReference type="InterPro" id="IPR038702">
    <property type="entry name" value="Na/K_ATPase_sub_beta_sf"/>
</dbReference>
<dbReference type="EMBL" id="UFQT01000377">
    <property type="protein sequence ID" value="SSX23726.1"/>
    <property type="molecule type" value="Genomic_DNA"/>
</dbReference>
<dbReference type="OMA" id="VGTINCI"/>
<feature type="signal peptide" evidence="7">
    <location>
        <begin position="1"/>
        <end position="19"/>
    </location>
</feature>
<comment type="subcellular location">
    <subcellularLocation>
        <location evidence="1">Membrane</location>
        <topology evidence="1">Single-pass type II membrane protein</topology>
    </subcellularLocation>
</comment>
<keyword evidence="5" id="KW-1133">Transmembrane helix</keyword>
<keyword evidence="6" id="KW-0472">Membrane</keyword>
<reference evidence="8" key="1">
    <citation type="submission" date="2018-07" db="EMBL/GenBank/DDBJ databases">
        <authorList>
            <person name="Quirk P.G."/>
            <person name="Krulwich T.A."/>
        </authorList>
    </citation>
    <scope>NUCLEOTIDE SEQUENCE</scope>
</reference>